<dbReference type="KEGG" id="rli:RLO149_c016890"/>
<dbReference type="PROSITE" id="PS00101">
    <property type="entry name" value="HEXAPEP_TRANSFERASES"/>
    <property type="match status" value="1"/>
</dbReference>
<evidence type="ECO:0000313" key="5">
    <source>
        <dbReference type="EMBL" id="AEI93681.1"/>
    </source>
</evidence>
<dbReference type="CDD" id="cd03349">
    <property type="entry name" value="LbH_XAT"/>
    <property type="match status" value="1"/>
</dbReference>
<protein>
    <recommendedName>
        <fullName evidence="7">Chloramphenicol acetyltransferase</fullName>
    </recommendedName>
</protein>
<sequence length="212" mass="23857">MRVLSKTRLKPDVPFIHPECEITDAAFGQYVEIGRGSRLAHCDMDDYSYCDRFADIANASIGKFSNIAACVRIGATDHPMEKASLHHFHYRSADYFDDAAHDDAWFDHRRSRRTVIGHDTWLGHGAQVRPEVNIGHGAVIAGGAIVTKDVPPFMIVAGIPAVPLRPRFVPCVADRLMALAWWDWPHDRLRGALDDFRTLSAEEFLERYEGTV</sequence>
<dbReference type="HOGENOM" id="CLU_051638_5_0_5"/>
<gene>
    <name evidence="5" type="ordered locus">RLO149_c016890</name>
</gene>
<dbReference type="Gene3D" id="2.160.10.10">
    <property type="entry name" value="Hexapeptide repeat proteins"/>
    <property type="match status" value="1"/>
</dbReference>
<dbReference type="OrthoDB" id="9815592at2"/>
<dbReference type="RefSeq" id="WP_013961614.1">
    <property type="nucleotide sequence ID" value="NC_015730.1"/>
</dbReference>
<evidence type="ECO:0000256" key="3">
    <source>
        <dbReference type="ARBA" id="ARBA00022737"/>
    </source>
</evidence>
<dbReference type="GO" id="GO:0016746">
    <property type="term" value="F:acyltransferase activity"/>
    <property type="evidence" value="ECO:0007669"/>
    <property type="project" value="UniProtKB-KW"/>
</dbReference>
<comment type="similarity">
    <text evidence="1">Belongs to the transferase hexapeptide repeat family.</text>
</comment>
<dbReference type="InterPro" id="IPR017694">
    <property type="entry name" value="Phosphonate_tfrase_rpt"/>
</dbReference>
<dbReference type="Proteomes" id="UP000001353">
    <property type="component" value="Chromosome"/>
</dbReference>
<evidence type="ECO:0000313" key="6">
    <source>
        <dbReference type="Proteomes" id="UP000001353"/>
    </source>
</evidence>
<keyword evidence="6" id="KW-1185">Reference proteome</keyword>
<dbReference type="InterPro" id="IPR011004">
    <property type="entry name" value="Trimer_LpxA-like_sf"/>
</dbReference>
<dbReference type="Pfam" id="PF00132">
    <property type="entry name" value="Hexapep"/>
    <property type="match status" value="1"/>
</dbReference>
<keyword evidence="2" id="KW-0808">Transferase</keyword>
<dbReference type="STRING" id="391595.RLO149_c016890"/>
<reference evidence="5 6" key="1">
    <citation type="journal article" date="2011" name="BMC Genomics">
        <title>Comparative genome analysis and genome-guided physiological analysis of Roseobacter litoralis.</title>
        <authorList>
            <person name="Kalhoefer D."/>
            <person name="Thole S."/>
            <person name="Voget S."/>
            <person name="Lehmann R."/>
            <person name="Liesegang H."/>
            <person name="Wollher A."/>
            <person name="Daniel R."/>
            <person name="Simon M."/>
            <person name="Brinkhoff T."/>
        </authorList>
    </citation>
    <scope>NUCLEOTIDE SEQUENCE [LARGE SCALE GENOMIC DNA]</scope>
    <source>
        <strain evidence="6">ATCC 49566 / DSM 6996 / JCM 21268 / NBRC 15278 / OCh 149</strain>
    </source>
</reference>
<keyword evidence="3" id="KW-0677">Repeat</keyword>
<dbReference type="InterPro" id="IPR001451">
    <property type="entry name" value="Hexapep"/>
</dbReference>
<dbReference type="PANTHER" id="PTHR43300:SF11">
    <property type="entry name" value="ACETYLTRANSFERASE RV3034C-RELATED"/>
    <property type="match status" value="1"/>
</dbReference>
<keyword evidence="4" id="KW-0012">Acyltransferase</keyword>
<evidence type="ECO:0000256" key="1">
    <source>
        <dbReference type="ARBA" id="ARBA00007274"/>
    </source>
</evidence>
<dbReference type="AlphaFoldDB" id="F7ZHS1"/>
<evidence type="ECO:0000256" key="2">
    <source>
        <dbReference type="ARBA" id="ARBA00022679"/>
    </source>
</evidence>
<evidence type="ECO:0008006" key="7">
    <source>
        <dbReference type="Google" id="ProtNLM"/>
    </source>
</evidence>
<accession>F7ZHS1</accession>
<organism evidence="5 6">
    <name type="scientific">Roseobacter litoralis (strain ATCC 49566 / DSM 6996 / JCM 21268 / NBRC 15278 / OCh 149)</name>
    <dbReference type="NCBI Taxonomy" id="391595"/>
    <lineage>
        <taxon>Bacteria</taxon>
        <taxon>Pseudomonadati</taxon>
        <taxon>Pseudomonadota</taxon>
        <taxon>Alphaproteobacteria</taxon>
        <taxon>Rhodobacterales</taxon>
        <taxon>Roseobacteraceae</taxon>
        <taxon>Roseobacter</taxon>
    </lineage>
</organism>
<dbReference type="NCBIfam" id="TIGR03308">
    <property type="entry name" value="phn_thr-fam"/>
    <property type="match status" value="1"/>
</dbReference>
<dbReference type="SUPFAM" id="SSF51161">
    <property type="entry name" value="Trimeric LpxA-like enzymes"/>
    <property type="match status" value="1"/>
</dbReference>
<proteinExistence type="inferred from homology"/>
<dbReference type="eggNOG" id="COG0110">
    <property type="taxonomic scope" value="Bacteria"/>
</dbReference>
<name>F7ZHS1_ROSLO</name>
<dbReference type="PANTHER" id="PTHR43300">
    <property type="entry name" value="ACETYLTRANSFERASE"/>
    <property type="match status" value="1"/>
</dbReference>
<evidence type="ECO:0000256" key="4">
    <source>
        <dbReference type="ARBA" id="ARBA00023315"/>
    </source>
</evidence>
<dbReference type="InterPro" id="IPR050179">
    <property type="entry name" value="Trans_hexapeptide_repeat"/>
</dbReference>
<dbReference type="EMBL" id="CP002623">
    <property type="protein sequence ID" value="AEI93681.1"/>
    <property type="molecule type" value="Genomic_DNA"/>
</dbReference>
<dbReference type="InterPro" id="IPR018357">
    <property type="entry name" value="Hexapep_transf_CS"/>
</dbReference>